<feature type="domain" description="DNA-directed RNA polymerase RpoA/D/Rpb3-type" evidence="7">
    <location>
        <begin position="54"/>
        <end position="328"/>
    </location>
</feature>
<evidence type="ECO:0000256" key="5">
    <source>
        <dbReference type="ARBA" id="ARBA00023242"/>
    </source>
</evidence>
<comment type="subcellular location">
    <subcellularLocation>
        <location evidence="1">Nucleus</location>
    </subcellularLocation>
</comment>
<dbReference type="GO" id="GO:0005736">
    <property type="term" value="C:RNA polymerase I complex"/>
    <property type="evidence" value="ECO:0007669"/>
    <property type="project" value="TreeGrafter"/>
</dbReference>
<evidence type="ECO:0000256" key="2">
    <source>
        <dbReference type="ARBA" id="ARBA00022083"/>
    </source>
</evidence>
<dbReference type="EMBL" id="BMAV01010314">
    <property type="protein sequence ID" value="GFY55319.1"/>
    <property type="molecule type" value="Genomic_DNA"/>
</dbReference>
<gene>
    <name evidence="8" type="primary">POLR1C</name>
    <name evidence="8" type="ORF">TNIN_88281</name>
</gene>
<dbReference type="InterPro" id="IPR033901">
    <property type="entry name" value="RNAPI/III_AC40"/>
</dbReference>
<dbReference type="Gene3D" id="3.30.1360.10">
    <property type="entry name" value="RNA polymerase, RBP11-like subunit"/>
    <property type="match status" value="1"/>
</dbReference>
<dbReference type="InterPro" id="IPR011262">
    <property type="entry name" value="DNA-dir_RNA_pol_insert"/>
</dbReference>
<dbReference type="GO" id="GO:0003899">
    <property type="term" value="F:DNA-directed RNA polymerase activity"/>
    <property type="evidence" value="ECO:0007669"/>
    <property type="project" value="InterPro"/>
</dbReference>
<evidence type="ECO:0000313" key="8">
    <source>
        <dbReference type="EMBL" id="GFY55319.1"/>
    </source>
</evidence>
<dbReference type="InterPro" id="IPR050518">
    <property type="entry name" value="Rpo3/RPB3_RNA_Pol_subunit"/>
</dbReference>
<dbReference type="PANTHER" id="PTHR11800:SF13">
    <property type="entry name" value="DNA-DIRECTED RNA POLYMERASES I AND III SUBUNIT RPAC1"/>
    <property type="match status" value="1"/>
</dbReference>
<evidence type="ECO:0000256" key="6">
    <source>
        <dbReference type="ARBA" id="ARBA00025804"/>
    </source>
</evidence>
<dbReference type="HAMAP" id="MF_00320">
    <property type="entry name" value="RNApol_arch_Rpo3"/>
    <property type="match status" value="1"/>
</dbReference>
<dbReference type="GO" id="GO:0005666">
    <property type="term" value="C:RNA polymerase III complex"/>
    <property type="evidence" value="ECO:0007669"/>
    <property type="project" value="TreeGrafter"/>
</dbReference>
<dbReference type="InterPro" id="IPR022842">
    <property type="entry name" value="RNAP_Rpo3/Rpb3/RPAC1"/>
</dbReference>
<dbReference type="Gene3D" id="2.170.120.12">
    <property type="entry name" value="DNA-directed RNA polymerase, insert domain"/>
    <property type="match status" value="1"/>
</dbReference>
<comment type="caution">
    <text evidence="8">The sequence shown here is derived from an EMBL/GenBank/DDBJ whole genome shotgun (WGS) entry which is preliminary data.</text>
</comment>
<dbReference type="NCBIfam" id="NF001988">
    <property type="entry name" value="PRK00783.1"/>
    <property type="match status" value="1"/>
</dbReference>
<dbReference type="GO" id="GO:0003677">
    <property type="term" value="F:DNA binding"/>
    <property type="evidence" value="ECO:0007669"/>
    <property type="project" value="InterPro"/>
</dbReference>
<dbReference type="SUPFAM" id="SSF55257">
    <property type="entry name" value="RBP11-like subunits of RNA polymerase"/>
    <property type="match status" value="1"/>
</dbReference>
<dbReference type="CDD" id="cd07032">
    <property type="entry name" value="RNAP_I_II_AC40"/>
    <property type="match status" value="1"/>
</dbReference>
<dbReference type="PROSITE" id="PS00446">
    <property type="entry name" value="RNA_POL_D_30KD"/>
    <property type="match status" value="1"/>
</dbReference>
<keyword evidence="9" id="KW-1185">Reference proteome</keyword>
<comment type="similarity">
    <text evidence="6">Belongs to the archaeal Rpo3/eukaryotic RPB3 RNA polymerase subunit family.</text>
</comment>
<dbReference type="GO" id="GO:0006351">
    <property type="term" value="P:DNA-templated transcription"/>
    <property type="evidence" value="ECO:0007669"/>
    <property type="project" value="InterPro"/>
</dbReference>
<dbReference type="AlphaFoldDB" id="A0A8X6XMU9"/>
<dbReference type="InterPro" id="IPR011263">
    <property type="entry name" value="DNA-dir_RNA_pol_RpoA/D/Rpb3"/>
</dbReference>
<proteinExistence type="inferred from homology"/>
<protein>
    <recommendedName>
        <fullName evidence="2">DNA-directed RNA polymerases I and III subunit RPAC1</fullName>
    </recommendedName>
</protein>
<dbReference type="InterPro" id="IPR001514">
    <property type="entry name" value="DNA-dir_RNA_pol_30-40kDasu_CS"/>
</dbReference>
<dbReference type="Pfam" id="PF01000">
    <property type="entry name" value="RNA_pol_A_bac"/>
    <property type="match status" value="1"/>
</dbReference>
<sequence length="334" mass="37985">MKPHSEDSVYKLKQFSVWDEGSSSSLYGANEETVEDLMNKFKITIINIDEENMEMEFDMIGIGPPIANAIRRILLAEIPTMAIDKVHIYNNTTVIPDEVLAHRLGLIPIKVDPRLFVSKGNDEEGTEEDTIQFELKVKCRKVMGKNIPEADENSCIHSKVKSGDLKYVPIGNQKELYKIRPVHDDILISVMRPGHEIDLNAFCYKNIGREHAKFSPVVVATYRLLPQLRLLDEISGERAHTLAKCFPPGVIKISKKRDKEIAKVADPRKIKCSRNFMLHDELKDDVEVCTKKDHYIFTVESAGAVPPEELVLESINVLREKCRFFLSELKGLKV</sequence>
<dbReference type="OrthoDB" id="270173at2759"/>
<keyword evidence="3 8" id="KW-0240">DNA-directed RNA polymerase</keyword>
<dbReference type="Pfam" id="PF01193">
    <property type="entry name" value="RNA_pol_L"/>
    <property type="match status" value="1"/>
</dbReference>
<evidence type="ECO:0000313" key="9">
    <source>
        <dbReference type="Proteomes" id="UP000886998"/>
    </source>
</evidence>
<accession>A0A8X6XMU9</accession>
<reference evidence="8" key="1">
    <citation type="submission" date="2020-08" db="EMBL/GenBank/DDBJ databases">
        <title>Multicomponent nature underlies the extraordinary mechanical properties of spider dragline silk.</title>
        <authorList>
            <person name="Kono N."/>
            <person name="Nakamura H."/>
            <person name="Mori M."/>
            <person name="Yoshida Y."/>
            <person name="Ohtoshi R."/>
            <person name="Malay A.D."/>
            <person name="Moran D.A.P."/>
            <person name="Tomita M."/>
            <person name="Numata K."/>
            <person name="Arakawa K."/>
        </authorList>
    </citation>
    <scope>NUCLEOTIDE SEQUENCE</scope>
</reference>
<dbReference type="PANTHER" id="PTHR11800">
    <property type="entry name" value="DNA-DIRECTED RNA POLYMERASE"/>
    <property type="match status" value="1"/>
</dbReference>
<evidence type="ECO:0000256" key="1">
    <source>
        <dbReference type="ARBA" id="ARBA00004123"/>
    </source>
</evidence>
<evidence type="ECO:0000259" key="7">
    <source>
        <dbReference type="SMART" id="SM00662"/>
    </source>
</evidence>
<dbReference type="GO" id="GO:0046983">
    <property type="term" value="F:protein dimerization activity"/>
    <property type="evidence" value="ECO:0007669"/>
    <property type="project" value="InterPro"/>
</dbReference>
<organism evidence="8 9">
    <name type="scientific">Trichonephila inaurata madagascariensis</name>
    <dbReference type="NCBI Taxonomy" id="2747483"/>
    <lineage>
        <taxon>Eukaryota</taxon>
        <taxon>Metazoa</taxon>
        <taxon>Ecdysozoa</taxon>
        <taxon>Arthropoda</taxon>
        <taxon>Chelicerata</taxon>
        <taxon>Arachnida</taxon>
        <taxon>Araneae</taxon>
        <taxon>Araneomorphae</taxon>
        <taxon>Entelegynae</taxon>
        <taxon>Araneoidea</taxon>
        <taxon>Nephilidae</taxon>
        <taxon>Trichonephila</taxon>
        <taxon>Trichonephila inaurata</taxon>
    </lineage>
</organism>
<dbReference type="FunFam" id="2.170.120.12:FF:000003">
    <property type="entry name" value="Dna-directed rna polymerases i and iii subunit"/>
    <property type="match status" value="1"/>
</dbReference>
<evidence type="ECO:0000256" key="3">
    <source>
        <dbReference type="ARBA" id="ARBA00022478"/>
    </source>
</evidence>
<dbReference type="SUPFAM" id="SSF56553">
    <property type="entry name" value="Insert subdomain of RNA polymerase alpha subunit"/>
    <property type="match status" value="1"/>
</dbReference>
<dbReference type="SMART" id="SM00662">
    <property type="entry name" value="RPOLD"/>
    <property type="match status" value="1"/>
</dbReference>
<keyword evidence="4" id="KW-0804">Transcription</keyword>
<dbReference type="InterPro" id="IPR036603">
    <property type="entry name" value="RBP11-like"/>
</dbReference>
<evidence type="ECO:0000256" key="4">
    <source>
        <dbReference type="ARBA" id="ARBA00023163"/>
    </source>
</evidence>
<dbReference type="Proteomes" id="UP000886998">
    <property type="component" value="Unassembled WGS sequence"/>
</dbReference>
<keyword evidence="5" id="KW-0539">Nucleus</keyword>
<dbReference type="InterPro" id="IPR036643">
    <property type="entry name" value="RNApol_insert_sf"/>
</dbReference>
<name>A0A8X6XMU9_9ARAC</name>